<dbReference type="Proteomes" id="UP001189122">
    <property type="component" value="Unassembled WGS sequence"/>
</dbReference>
<reference evidence="1 2" key="1">
    <citation type="submission" date="2019-12" db="EMBL/GenBank/DDBJ databases">
        <authorList>
            <person name="Scholz U."/>
            <person name="Mascher M."/>
            <person name="Fiebig A."/>
        </authorList>
    </citation>
    <scope>NUCLEOTIDE SEQUENCE</scope>
</reference>
<keyword evidence="2" id="KW-1185">Reference proteome</keyword>
<organism evidence="1">
    <name type="scientific">Spirodela intermedia</name>
    <name type="common">Intermediate duckweed</name>
    <dbReference type="NCBI Taxonomy" id="51605"/>
    <lineage>
        <taxon>Eukaryota</taxon>
        <taxon>Viridiplantae</taxon>
        <taxon>Streptophyta</taxon>
        <taxon>Embryophyta</taxon>
        <taxon>Tracheophyta</taxon>
        <taxon>Spermatophyta</taxon>
        <taxon>Magnoliopsida</taxon>
        <taxon>Liliopsida</taxon>
        <taxon>Araceae</taxon>
        <taxon>Lemnoideae</taxon>
        <taxon>Spirodela</taxon>
    </lineage>
</organism>
<evidence type="ECO:0000313" key="2">
    <source>
        <dbReference type="Proteomes" id="UP001189122"/>
    </source>
</evidence>
<dbReference type="AlphaFoldDB" id="A0A7I8I7F2"/>
<accession>A0A7I8I7F2</accession>
<sequence>MTGVQLVDVAGVRVRDGELRRRAVWNADLPQRRAIVGRRV</sequence>
<evidence type="ECO:0000313" key="1">
    <source>
        <dbReference type="EMBL" id="CAA2613614.1"/>
    </source>
</evidence>
<dbReference type="EMBL" id="CACRZD030000001">
    <property type="protein sequence ID" value="CAA6653429.1"/>
    <property type="molecule type" value="Genomic_DNA"/>
</dbReference>
<dbReference type="EMBL" id="LR743588">
    <property type="protein sequence ID" value="CAA2613614.1"/>
    <property type="molecule type" value="Genomic_DNA"/>
</dbReference>
<protein>
    <submittedName>
        <fullName evidence="1">Uncharacterized protein</fullName>
    </submittedName>
</protein>
<gene>
    <name evidence="1" type="ORF">SI7747_01000019</name>
</gene>
<proteinExistence type="predicted"/>
<name>A0A7I8I7F2_SPIIN</name>